<evidence type="ECO:0000313" key="2">
    <source>
        <dbReference type="Proteomes" id="UP000239010"/>
    </source>
</evidence>
<evidence type="ECO:0000313" key="1">
    <source>
        <dbReference type="EMBL" id="PPE04589.1"/>
    </source>
</evidence>
<reference evidence="1 2" key="1">
    <citation type="submission" date="2017-11" db="EMBL/GenBank/DDBJ databases">
        <title>Genome sequence of Entomoplasma ellychniae ELCN-1 (ATCC 43707).</title>
        <authorList>
            <person name="Lo W.-S."/>
            <person name="Gasparich G.E."/>
            <person name="Kuo C.-H."/>
        </authorList>
    </citation>
    <scope>NUCLEOTIDE SEQUENCE [LARGE SCALE GENOMIC DNA]</scope>
    <source>
        <strain evidence="1 2">ELCN-1</strain>
    </source>
</reference>
<protein>
    <submittedName>
        <fullName evidence="1">Hydrolase</fullName>
    </submittedName>
</protein>
<dbReference type="InterPro" id="IPR052920">
    <property type="entry name" value="DNA-binding_regulatory"/>
</dbReference>
<gene>
    <name evidence="1" type="ORF">EELLY_v1c02690</name>
</gene>
<dbReference type="PANTHER" id="PTHR43358">
    <property type="entry name" value="ALPHA/BETA-HYDROLASE"/>
    <property type="match status" value="1"/>
</dbReference>
<keyword evidence="1" id="KW-0378">Hydrolase</keyword>
<keyword evidence="2" id="KW-1185">Reference proteome</keyword>
<sequence length="335" mass="39086">MNQNSKNYKYNLKTIVYTIFNFIKVKKASNANFEAYKDFCLNYPRVSDYSKALDEPIIVNSYEAHIKDLKWKEMSLTTFDKKDIKTLNLNLNGKNISCIYITNPNSNKWVVGMHGWTEDKYLALRLVFHYWQAGYNVLTFDSYAHGDTYGDNTDIGLSSLPIVEKVVDYIKVEFKASHIGLIGNSMGASSAVLYAQKANNKEMINWIVADCGFNDIKLQYRYYNQQNFAKQDWYKVCFAFIKKFSKITKSNQNKFNLMKKMKLAKEIPIFFIHSKKDTFVPCFMSEEMFVEKVIYEKKIISELWTPNSSGHVWIIADLNKDYVEKTIAFANKNEK</sequence>
<dbReference type="PANTHER" id="PTHR43358:SF4">
    <property type="entry name" value="ALPHA_BETA HYDROLASE FOLD-1 DOMAIN-CONTAINING PROTEIN"/>
    <property type="match status" value="1"/>
</dbReference>
<organism evidence="1 2">
    <name type="scientific">Entomoplasma ellychniae</name>
    <dbReference type="NCBI Taxonomy" id="2114"/>
    <lineage>
        <taxon>Bacteria</taxon>
        <taxon>Bacillati</taxon>
        <taxon>Mycoplasmatota</taxon>
        <taxon>Mollicutes</taxon>
        <taxon>Entomoplasmatales</taxon>
        <taxon>Entomoplasmataceae</taxon>
        <taxon>Entomoplasma</taxon>
    </lineage>
</organism>
<dbReference type="RefSeq" id="WP_104205732.1">
    <property type="nucleotide sequence ID" value="NZ_PHND01000001.1"/>
</dbReference>
<dbReference type="SUPFAM" id="SSF53474">
    <property type="entry name" value="alpha/beta-Hydrolases"/>
    <property type="match status" value="1"/>
</dbReference>
<comment type="caution">
    <text evidence="1">The sequence shown here is derived from an EMBL/GenBank/DDBJ whole genome shotgun (WGS) entry which is preliminary data.</text>
</comment>
<name>A0A8E2U9X2_9MOLU</name>
<dbReference type="Gene3D" id="3.40.50.1820">
    <property type="entry name" value="alpha/beta hydrolase"/>
    <property type="match status" value="1"/>
</dbReference>
<dbReference type="AlphaFoldDB" id="A0A8E2U9X2"/>
<dbReference type="Proteomes" id="UP000239010">
    <property type="component" value="Unassembled WGS sequence"/>
</dbReference>
<dbReference type="GO" id="GO:0016787">
    <property type="term" value="F:hydrolase activity"/>
    <property type="evidence" value="ECO:0007669"/>
    <property type="project" value="UniProtKB-KW"/>
</dbReference>
<dbReference type="EMBL" id="PHND01000001">
    <property type="protein sequence ID" value="PPE04589.1"/>
    <property type="molecule type" value="Genomic_DNA"/>
</dbReference>
<accession>A0A8E2U9X2</accession>
<dbReference type="InterPro" id="IPR029058">
    <property type="entry name" value="AB_hydrolase_fold"/>
</dbReference>
<proteinExistence type="predicted"/>